<feature type="region of interest" description="Disordered" evidence="1">
    <location>
        <begin position="56"/>
        <end position="77"/>
    </location>
</feature>
<evidence type="ECO:0000313" key="3">
    <source>
        <dbReference type="Proteomes" id="UP001396334"/>
    </source>
</evidence>
<dbReference type="Proteomes" id="UP001396334">
    <property type="component" value="Unassembled WGS sequence"/>
</dbReference>
<evidence type="ECO:0000256" key="1">
    <source>
        <dbReference type="SAM" id="MobiDB-lite"/>
    </source>
</evidence>
<protein>
    <submittedName>
        <fullName evidence="2">Uncharacterized protein</fullName>
    </submittedName>
</protein>
<keyword evidence="3" id="KW-1185">Reference proteome</keyword>
<sequence>MTLLKKWKKAEWEIKYYLAAKSGGKPQEKWKCDNKGDEGSDHFRTMKVYHKHTVGHFPEQSTPLEGRPPKFWTSHGS</sequence>
<organism evidence="2 3">
    <name type="scientific">Hibiscus sabdariffa</name>
    <name type="common">roselle</name>
    <dbReference type="NCBI Taxonomy" id="183260"/>
    <lineage>
        <taxon>Eukaryota</taxon>
        <taxon>Viridiplantae</taxon>
        <taxon>Streptophyta</taxon>
        <taxon>Embryophyta</taxon>
        <taxon>Tracheophyta</taxon>
        <taxon>Spermatophyta</taxon>
        <taxon>Magnoliopsida</taxon>
        <taxon>eudicotyledons</taxon>
        <taxon>Gunneridae</taxon>
        <taxon>Pentapetalae</taxon>
        <taxon>rosids</taxon>
        <taxon>malvids</taxon>
        <taxon>Malvales</taxon>
        <taxon>Malvaceae</taxon>
        <taxon>Malvoideae</taxon>
        <taxon>Hibiscus</taxon>
    </lineage>
</organism>
<accession>A0ABR2TYN4</accession>
<comment type="caution">
    <text evidence="2">The sequence shown here is derived from an EMBL/GenBank/DDBJ whole genome shotgun (WGS) entry which is preliminary data.</text>
</comment>
<proteinExistence type="predicted"/>
<evidence type="ECO:0000313" key="2">
    <source>
        <dbReference type="EMBL" id="KAK9042565.1"/>
    </source>
</evidence>
<dbReference type="EMBL" id="JBBPBN010000004">
    <property type="protein sequence ID" value="KAK9042565.1"/>
    <property type="molecule type" value="Genomic_DNA"/>
</dbReference>
<reference evidence="2 3" key="1">
    <citation type="journal article" date="2024" name="G3 (Bethesda)">
        <title>Genome assembly of Hibiscus sabdariffa L. provides insights into metabolisms of medicinal natural products.</title>
        <authorList>
            <person name="Kim T."/>
        </authorList>
    </citation>
    <scope>NUCLEOTIDE SEQUENCE [LARGE SCALE GENOMIC DNA]</scope>
    <source>
        <strain evidence="2">TK-2024</strain>
        <tissue evidence="2">Old leaves</tissue>
    </source>
</reference>
<name>A0ABR2TYN4_9ROSI</name>
<gene>
    <name evidence="2" type="ORF">V6N11_017634</name>
</gene>